<protein>
    <recommendedName>
        <fullName evidence="2 6">Argininosuccinate lyase</fullName>
        <shortName evidence="6">ASAL</shortName>
        <ecNumber evidence="2 6">4.3.2.1</ecNumber>
    </recommendedName>
    <alternativeName>
        <fullName evidence="6">Arginosuccinase</fullName>
    </alternativeName>
</protein>
<evidence type="ECO:0000313" key="9">
    <source>
        <dbReference type="EMBL" id="HIW02517.1"/>
    </source>
</evidence>
<accession>A0A9D1PZ84</accession>
<evidence type="ECO:0000256" key="1">
    <source>
        <dbReference type="ARBA" id="ARBA00004941"/>
    </source>
</evidence>
<feature type="domain" description="Fumarate lyase N-terminal" evidence="7">
    <location>
        <begin position="6"/>
        <end position="299"/>
    </location>
</feature>
<dbReference type="Gene3D" id="1.10.275.10">
    <property type="entry name" value="Fumarase/aspartase (N-terminal domain)"/>
    <property type="match status" value="1"/>
</dbReference>
<dbReference type="FunFam" id="1.10.40.30:FF:000001">
    <property type="entry name" value="Argininosuccinate lyase"/>
    <property type="match status" value="1"/>
</dbReference>
<dbReference type="EC" id="4.3.2.1" evidence="2 6"/>
<dbReference type="InterPro" id="IPR009049">
    <property type="entry name" value="Argininosuccinate_lyase"/>
</dbReference>
<dbReference type="InterPro" id="IPR000362">
    <property type="entry name" value="Fumarate_lyase_fam"/>
</dbReference>
<comment type="caution">
    <text evidence="9">The sequence shown here is derived from an EMBL/GenBank/DDBJ whole genome shotgun (WGS) entry which is preliminary data.</text>
</comment>
<comment type="similarity">
    <text evidence="6">Belongs to the lyase 1 family. Argininosuccinate lyase subfamily.</text>
</comment>
<dbReference type="PRINTS" id="PR00149">
    <property type="entry name" value="FUMRATELYASE"/>
</dbReference>
<evidence type="ECO:0000256" key="4">
    <source>
        <dbReference type="ARBA" id="ARBA00022605"/>
    </source>
</evidence>
<evidence type="ECO:0000313" key="10">
    <source>
        <dbReference type="Proteomes" id="UP000823990"/>
    </source>
</evidence>
<dbReference type="Pfam" id="PF00206">
    <property type="entry name" value="Lyase_1"/>
    <property type="match status" value="1"/>
</dbReference>
<dbReference type="Pfam" id="PF14698">
    <property type="entry name" value="ASL_C2"/>
    <property type="match status" value="1"/>
</dbReference>
<dbReference type="Gene3D" id="1.20.200.10">
    <property type="entry name" value="Fumarase/aspartase (Central domain)"/>
    <property type="match status" value="1"/>
</dbReference>
<dbReference type="InterPro" id="IPR024083">
    <property type="entry name" value="Fumarase/histidase_N"/>
</dbReference>
<dbReference type="NCBIfam" id="TIGR00838">
    <property type="entry name" value="argH"/>
    <property type="match status" value="1"/>
</dbReference>
<organism evidence="9 10">
    <name type="scientific">Candidatus Protoclostridium stercorigallinarum</name>
    <dbReference type="NCBI Taxonomy" id="2838741"/>
    <lineage>
        <taxon>Bacteria</taxon>
        <taxon>Bacillati</taxon>
        <taxon>Bacillota</taxon>
        <taxon>Clostridia</taxon>
        <taxon>Candidatus Protoclostridium</taxon>
    </lineage>
</organism>
<dbReference type="Proteomes" id="UP000823990">
    <property type="component" value="Unassembled WGS sequence"/>
</dbReference>
<keyword evidence="5 6" id="KW-0456">Lyase</keyword>
<dbReference type="SUPFAM" id="SSF48557">
    <property type="entry name" value="L-aspartase-like"/>
    <property type="match status" value="1"/>
</dbReference>
<sequence>MKLWYGRFQHEVNKAADSFNSSLSFDKRLYRCDIEGSKAHCTMLGECGIIPSDEAVLIVKTLDAILADIESGKCEIKDAEDIHSFVENELVSRIGATGKKLHTGRSRNDQVALDIRLYLRDAADDIISLLKKFALTLTDIAEKNIDTVMPAFTHLQKAQPTTLAHHLAAYSEMLCRDISRFEETKERTDVMPLGSGACTSTPYPINRYRVAELLGFPAVTPNSMDAVSDRDFVLDFLYSCAVAMMHLSRLSEEIIIWSSDDYKYIELSDGYSTGSSIMPQKKNPDMNELIRGKTGRVYGDLTTLLTVMKGIPLAYDKDMQEDKECVFDAYDTLRASLVVFEGLMKEAKFNVKRLRECTDGGFTSATECADYLVGRGVPFRDAHAVVGRLVVYCIENGKTLQSLSLDEYRKFGDFDEGIYDAICAETAVGRRKAPGSPSREAMTDELKTLRKKLKQNI</sequence>
<dbReference type="FunFam" id="1.20.200.10:FF:000015">
    <property type="entry name" value="argininosuccinate lyase isoform X2"/>
    <property type="match status" value="1"/>
</dbReference>
<dbReference type="Gene3D" id="1.10.40.30">
    <property type="entry name" value="Fumarase/aspartase (C-terminal domain)"/>
    <property type="match status" value="1"/>
</dbReference>
<comment type="subcellular location">
    <subcellularLocation>
        <location evidence="6">Cytoplasm</location>
    </subcellularLocation>
</comment>
<dbReference type="GO" id="GO:0042450">
    <property type="term" value="P:L-arginine biosynthetic process via ornithine"/>
    <property type="evidence" value="ECO:0007669"/>
    <property type="project" value="UniProtKB-UniRule"/>
</dbReference>
<keyword evidence="6" id="KW-0963">Cytoplasm</keyword>
<reference evidence="9" key="1">
    <citation type="journal article" date="2021" name="PeerJ">
        <title>Extensive microbial diversity within the chicken gut microbiome revealed by metagenomics and culture.</title>
        <authorList>
            <person name="Gilroy R."/>
            <person name="Ravi A."/>
            <person name="Getino M."/>
            <person name="Pursley I."/>
            <person name="Horton D.L."/>
            <person name="Alikhan N.F."/>
            <person name="Baker D."/>
            <person name="Gharbi K."/>
            <person name="Hall N."/>
            <person name="Watson M."/>
            <person name="Adriaenssens E.M."/>
            <person name="Foster-Nyarko E."/>
            <person name="Jarju S."/>
            <person name="Secka A."/>
            <person name="Antonio M."/>
            <person name="Oren A."/>
            <person name="Chaudhuri R.R."/>
            <person name="La Ragione R."/>
            <person name="Hildebrand F."/>
            <person name="Pallen M.J."/>
        </authorList>
    </citation>
    <scope>NUCLEOTIDE SEQUENCE</scope>
    <source>
        <strain evidence="9">12435</strain>
    </source>
</reference>
<dbReference type="PANTHER" id="PTHR43814:SF1">
    <property type="entry name" value="ARGININOSUCCINATE LYASE"/>
    <property type="match status" value="1"/>
</dbReference>
<dbReference type="InterPro" id="IPR029419">
    <property type="entry name" value="Arg_succ_lyase_C"/>
</dbReference>
<evidence type="ECO:0000256" key="3">
    <source>
        <dbReference type="ARBA" id="ARBA00022571"/>
    </source>
</evidence>
<dbReference type="CDD" id="cd01359">
    <property type="entry name" value="Argininosuccinate_lyase"/>
    <property type="match status" value="1"/>
</dbReference>
<dbReference type="EMBL" id="DXHS01000069">
    <property type="protein sequence ID" value="HIW02517.1"/>
    <property type="molecule type" value="Genomic_DNA"/>
</dbReference>
<dbReference type="InterPro" id="IPR008948">
    <property type="entry name" value="L-Aspartase-like"/>
</dbReference>
<proteinExistence type="inferred from homology"/>
<keyword evidence="4 6" id="KW-0028">Amino-acid biosynthesis</keyword>
<gene>
    <name evidence="6 9" type="primary">argH</name>
    <name evidence="9" type="ORF">H9892_04175</name>
</gene>
<dbReference type="InterPro" id="IPR020557">
    <property type="entry name" value="Fumarate_lyase_CS"/>
</dbReference>
<dbReference type="GO" id="GO:0004056">
    <property type="term" value="F:argininosuccinate lyase activity"/>
    <property type="evidence" value="ECO:0007669"/>
    <property type="project" value="UniProtKB-UniRule"/>
</dbReference>
<evidence type="ECO:0000256" key="2">
    <source>
        <dbReference type="ARBA" id="ARBA00012338"/>
    </source>
</evidence>
<feature type="domain" description="Argininosuccinate lyase C-terminal" evidence="8">
    <location>
        <begin position="362"/>
        <end position="428"/>
    </location>
</feature>
<dbReference type="HAMAP" id="MF_00006">
    <property type="entry name" value="Arg_succ_lyase"/>
    <property type="match status" value="1"/>
</dbReference>
<dbReference type="InterPro" id="IPR022761">
    <property type="entry name" value="Fumarate_lyase_N"/>
</dbReference>
<comment type="pathway">
    <text evidence="1 6">Amino-acid biosynthesis; L-arginine biosynthesis; L-arginine from L-ornithine and carbamoyl phosphate: step 3/3.</text>
</comment>
<keyword evidence="3 6" id="KW-0055">Arginine biosynthesis</keyword>
<evidence type="ECO:0000256" key="5">
    <source>
        <dbReference type="ARBA" id="ARBA00023239"/>
    </source>
</evidence>
<dbReference type="PRINTS" id="PR00145">
    <property type="entry name" value="ARGSUCLYASE"/>
</dbReference>
<dbReference type="PANTHER" id="PTHR43814">
    <property type="entry name" value="ARGININOSUCCINATE LYASE"/>
    <property type="match status" value="1"/>
</dbReference>
<reference evidence="9" key="2">
    <citation type="submission" date="2021-04" db="EMBL/GenBank/DDBJ databases">
        <authorList>
            <person name="Gilroy R."/>
        </authorList>
    </citation>
    <scope>NUCLEOTIDE SEQUENCE</scope>
    <source>
        <strain evidence="9">12435</strain>
    </source>
</reference>
<evidence type="ECO:0000259" key="8">
    <source>
        <dbReference type="Pfam" id="PF14698"/>
    </source>
</evidence>
<name>A0A9D1PZ84_9FIRM</name>
<evidence type="ECO:0000256" key="6">
    <source>
        <dbReference type="HAMAP-Rule" id="MF_00006"/>
    </source>
</evidence>
<comment type="catalytic activity">
    <reaction evidence="6">
        <text>2-(N(omega)-L-arginino)succinate = fumarate + L-arginine</text>
        <dbReference type="Rhea" id="RHEA:24020"/>
        <dbReference type="ChEBI" id="CHEBI:29806"/>
        <dbReference type="ChEBI" id="CHEBI:32682"/>
        <dbReference type="ChEBI" id="CHEBI:57472"/>
        <dbReference type="EC" id="4.3.2.1"/>
    </reaction>
</comment>
<dbReference type="GO" id="GO:0005829">
    <property type="term" value="C:cytosol"/>
    <property type="evidence" value="ECO:0007669"/>
    <property type="project" value="TreeGrafter"/>
</dbReference>
<evidence type="ECO:0000259" key="7">
    <source>
        <dbReference type="Pfam" id="PF00206"/>
    </source>
</evidence>
<dbReference type="AlphaFoldDB" id="A0A9D1PZ84"/>
<dbReference type="PROSITE" id="PS00163">
    <property type="entry name" value="FUMARATE_LYASES"/>
    <property type="match status" value="1"/>
</dbReference>